<keyword evidence="13" id="KW-1185">Reference proteome</keyword>
<evidence type="ECO:0000256" key="8">
    <source>
        <dbReference type="ARBA" id="ARBA00023136"/>
    </source>
</evidence>
<organism evidence="12 13">
    <name type="scientific">Gigaspora margarita</name>
    <dbReference type="NCBI Taxonomy" id="4874"/>
    <lineage>
        <taxon>Eukaryota</taxon>
        <taxon>Fungi</taxon>
        <taxon>Fungi incertae sedis</taxon>
        <taxon>Mucoromycota</taxon>
        <taxon>Glomeromycotina</taxon>
        <taxon>Glomeromycetes</taxon>
        <taxon>Diversisporales</taxon>
        <taxon>Gigasporaceae</taxon>
        <taxon>Gigaspora</taxon>
    </lineage>
</organism>
<dbReference type="EMBL" id="CAJVQB010000003">
    <property type="protein sequence ID" value="CAG8456362.1"/>
    <property type="molecule type" value="Genomic_DNA"/>
</dbReference>
<dbReference type="PANTHER" id="PTHR22914:SF9">
    <property type="entry name" value="CHITIN SYNTHASE 1"/>
    <property type="match status" value="1"/>
</dbReference>
<dbReference type="PANTHER" id="PTHR22914">
    <property type="entry name" value="CHITIN SYNTHASE"/>
    <property type="match status" value="1"/>
</dbReference>
<dbReference type="Pfam" id="PF08407">
    <property type="entry name" value="Chitin_synth_1N"/>
    <property type="match status" value="1"/>
</dbReference>
<comment type="function">
    <text evidence="10">Polymerizes chitin, a structural polymer of the cell wall and septum, by transferring the sugar moiety of UDP-GlcNAc to the non-reducing end of the growing chitin polymer.</text>
</comment>
<comment type="similarity">
    <text evidence="10">Belongs to the chitin synthase family.</text>
</comment>
<keyword evidence="8" id="KW-0472">Membrane</keyword>
<dbReference type="InterPro" id="IPR013616">
    <property type="entry name" value="Chitin_synth_N"/>
</dbReference>
<comment type="caution">
    <text evidence="12">The sequence shown here is derived from an EMBL/GenBank/DDBJ whole genome shotgun (WGS) entry which is preliminary data.</text>
</comment>
<dbReference type="Pfam" id="PF01644">
    <property type="entry name" value="Chitin_synth_1"/>
    <property type="match status" value="1"/>
</dbReference>
<comment type="subcellular location">
    <subcellularLocation>
        <location evidence="1 10">Cell membrane</location>
        <topology evidence="1 10">Multi-pass membrane protein</topology>
    </subcellularLocation>
</comment>
<dbReference type="Proteomes" id="UP000789901">
    <property type="component" value="Unassembled WGS sequence"/>
</dbReference>
<keyword evidence="4 10" id="KW-0328">Glycosyltransferase</keyword>
<keyword evidence="7" id="KW-1133">Transmembrane helix</keyword>
<evidence type="ECO:0000313" key="13">
    <source>
        <dbReference type="Proteomes" id="UP000789901"/>
    </source>
</evidence>
<evidence type="ECO:0000256" key="2">
    <source>
        <dbReference type="ARBA" id="ARBA00012543"/>
    </source>
</evidence>
<evidence type="ECO:0000256" key="1">
    <source>
        <dbReference type="ARBA" id="ARBA00004651"/>
    </source>
</evidence>
<sequence>MEELEEKVKKTDCDEDSIIDHIKQRRNICKIHDVTLTNGNLVFDHPVPNCVLNKFLKEKNWDNKEFTKVRYIAITCDTDNFVKKKYTIRQKKNSTEIMIVITMYNENYTHFIKTMSSVIKNVEYICSKKSKTWRDEVSDGHNKINKRTLDVLSVMGCYQDGIVQDRVNNRRPVTAHLFEYTTQLMFDNDLNVQTSKIPVQVMFCLKQKNAKKINSHRWSFKAFAALLEPKFLALLASANFSITCAIALTFDIYSAFDHDNDVGGTCGKIKVDLGCKCRNLLNPLITAQNFEYKMSNILDKLSESVFALKNGPLEKYLKGEYDDLAATKTGSKHSAKAETDVPDNVPEFISQCRR</sequence>
<name>A0ABN7TZ95_GIGMA</name>
<gene>
    <name evidence="12" type="ORF">GMARGA_LOCUS76</name>
</gene>
<evidence type="ECO:0000256" key="9">
    <source>
        <dbReference type="ARBA" id="ARBA00023316"/>
    </source>
</evidence>
<dbReference type="EC" id="2.4.1.16" evidence="2 10"/>
<reference evidence="12 13" key="1">
    <citation type="submission" date="2021-06" db="EMBL/GenBank/DDBJ databases">
        <authorList>
            <person name="Kallberg Y."/>
            <person name="Tangrot J."/>
            <person name="Rosling A."/>
        </authorList>
    </citation>
    <scope>NUCLEOTIDE SEQUENCE [LARGE SCALE GENOMIC DNA]</scope>
    <source>
        <strain evidence="12 13">120-4 pot B 10/14</strain>
    </source>
</reference>
<evidence type="ECO:0000256" key="3">
    <source>
        <dbReference type="ARBA" id="ARBA00022475"/>
    </source>
</evidence>
<evidence type="ECO:0000256" key="6">
    <source>
        <dbReference type="ARBA" id="ARBA00022692"/>
    </source>
</evidence>
<keyword evidence="5 10" id="KW-0808">Transferase</keyword>
<evidence type="ECO:0000256" key="5">
    <source>
        <dbReference type="ARBA" id="ARBA00022679"/>
    </source>
</evidence>
<proteinExistence type="inferred from homology"/>
<keyword evidence="3 10" id="KW-1003">Cell membrane</keyword>
<evidence type="ECO:0000313" key="12">
    <source>
        <dbReference type="EMBL" id="CAG8456362.1"/>
    </source>
</evidence>
<comment type="catalytic activity">
    <reaction evidence="10">
        <text>[(1-&gt;4)-N-acetyl-beta-D-glucosaminyl](n) + UDP-N-acetyl-alpha-D-glucosamine = [(1-&gt;4)-N-acetyl-beta-D-glucosaminyl](n+1) + UDP + H(+)</text>
        <dbReference type="Rhea" id="RHEA:16637"/>
        <dbReference type="Rhea" id="RHEA-COMP:9593"/>
        <dbReference type="Rhea" id="RHEA-COMP:9595"/>
        <dbReference type="ChEBI" id="CHEBI:15378"/>
        <dbReference type="ChEBI" id="CHEBI:17029"/>
        <dbReference type="ChEBI" id="CHEBI:57705"/>
        <dbReference type="ChEBI" id="CHEBI:58223"/>
        <dbReference type="EC" id="2.4.1.16"/>
    </reaction>
</comment>
<dbReference type="InterPro" id="IPR004835">
    <property type="entry name" value="Chitin_synth"/>
</dbReference>
<evidence type="ECO:0000256" key="10">
    <source>
        <dbReference type="RuleBase" id="RU366040"/>
    </source>
</evidence>
<evidence type="ECO:0000259" key="11">
    <source>
        <dbReference type="Pfam" id="PF08407"/>
    </source>
</evidence>
<keyword evidence="6" id="KW-0812">Transmembrane</keyword>
<evidence type="ECO:0000256" key="4">
    <source>
        <dbReference type="ARBA" id="ARBA00022676"/>
    </source>
</evidence>
<evidence type="ECO:0000256" key="7">
    <source>
        <dbReference type="ARBA" id="ARBA00022989"/>
    </source>
</evidence>
<accession>A0ABN7TZ95</accession>
<keyword evidence="9 10" id="KW-0961">Cell wall biogenesis/degradation</keyword>
<protein>
    <recommendedName>
        <fullName evidence="2 10">Chitin synthase</fullName>
        <ecNumber evidence="2 10">2.4.1.16</ecNumber>
    </recommendedName>
</protein>
<feature type="domain" description="Chitin synthase N-terminal" evidence="11">
    <location>
        <begin position="32"/>
        <end position="92"/>
    </location>
</feature>